<proteinExistence type="predicted"/>
<feature type="domain" description="Imelysin-like" evidence="4">
    <location>
        <begin position="92"/>
        <end position="390"/>
    </location>
</feature>
<protein>
    <recommendedName>
        <fullName evidence="4">Imelysin-like domain-containing protein</fullName>
    </recommendedName>
</protein>
<dbReference type="InterPro" id="IPR038352">
    <property type="entry name" value="Imelysin_sf"/>
</dbReference>
<reference evidence="5" key="2">
    <citation type="submission" date="2021-04" db="EMBL/GenBank/DDBJ databases">
        <authorList>
            <person name="Gilroy R."/>
        </authorList>
    </citation>
    <scope>NUCLEOTIDE SEQUENCE</scope>
    <source>
        <strain evidence="5">ChiHjej12B11-16260</strain>
    </source>
</reference>
<name>A0A9D1VS54_9BACT</name>
<dbReference type="Gene3D" id="1.20.1420.20">
    <property type="entry name" value="M75 peptidase, HXXE motif"/>
    <property type="match status" value="1"/>
</dbReference>
<dbReference type="Pfam" id="PF09375">
    <property type="entry name" value="Peptidase_M75"/>
    <property type="match status" value="1"/>
</dbReference>
<keyword evidence="2 3" id="KW-0732">Signal</keyword>
<reference evidence="5" key="1">
    <citation type="journal article" date="2021" name="PeerJ">
        <title>Extensive microbial diversity within the chicken gut microbiome revealed by metagenomics and culture.</title>
        <authorList>
            <person name="Gilroy R."/>
            <person name="Ravi A."/>
            <person name="Getino M."/>
            <person name="Pursley I."/>
            <person name="Horton D.L."/>
            <person name="Alikhan N.F."/>
            <person name="Baker D."/>
            <person name="Gharbi K."/>
            <person name="Hall N."/>
            <person name="Watson M."/>
            <person name="Adriaenssens E.M."/>
            <person name="Foster-Nyarko E."/>
            <person name="Jarju S."/>
            <person name="Secka A."/>
            <person name="Antonio M."/>
            <person name="Oren A."/>
            <person name="Chaudhuri R.R."/>
            <person name="La Ragione R."/>
            <person name="Hildebrand F."/>
            <person name="Pallen M.J."/>
        </authorList>
    </citation>
    <scope>NUCLEOTIDE SEQUENCE</scope>
    <source>
        <strain evidence="5">ChiHjej12B11-16260</strain>
    </source>
</reference>
<evidence type="ECO:0000313" key="5">
    <source>
        <dbReference type="EMBL" id="HIX45627.1"/>
    </source>
</evidence>
<evidence type="ECO:0000256" key="2">
    <source>
        <dbReference type="ARBA" id="ARBA00022729"/>
    </source>
</evidence>
<organism evidence="5 6">
    <name type="scientific">Candidatus Barnesiella excrementipullorum</name>
    <dbReference type="NCBI Taxonomy" id="2838479"/>
    <lineage>
        <taxon>Bacteria</taxon>
        <taxon>Pseudomonadati</taxon>
        <taxon>Bacteroidota</taxon>
        <taxon>Bacteroidia</taxon>
        <taxon>Bacteroidales</taxon>
        <taxon>Barnesiellaceae</taxon>
        <taxon>Barnesiella</taxon>
    </lineage>
</organism>
<dbReference type="AlphaFoldDB" id="A0A9D1VS54"/>
<evidence type="ECO:0000256" key="3">
    <source>
        <dbReference type="SAM" id="SignalP"/>
    </source>
</evidence>
<accession>A0A9D1VS54</accession>
<evidence type="ECO:0000313" key="6">
    <source>
        <dbReference type="Proteomes" id="UP000824246"/>
    </source>
</evidence>
<dbReference type="InterPro" id="IPR034982">
    <property type="entry name" value="Imelysin-like_IrpA"/>
</dbReference>
<comment type="subcellular location">
    <subcellularLocation>
        <location evidence="1">Cell envelope</location>
    </subcellularLocation>
</comment>
<evidence type="ECO:0000256" key="1">
    <source>
        <dbReference type="ARBA" id="ARBA00004196"/>
    </source>
</evidence>
<comment type="caution">
    <text evidence="5">The sequence shown here is derived from an EMBL/GenBank/DDBJ whole genome shotgun (WGS) entry which is preliminary data.</text>
</comment>
<feature type="signal peptide" evidence="3">
    <location>
        <begin position="1"/>
        <end position="26"/>
    </location>
</feature>
<evidence type="ECO:0000259" key="4">
    <source>
        <dbReference type="Pfam" id="PF09375"/>
    </source>
</evidence>
<dbReference type="Proteomes" id="UP000824246">
    <property type="component" value="Unassembled WGS sequence"/>
</dbReference>
<dbReference type="GO" id="GO:0030313">
    <property type="term" value="C:cell envelope"/>
    <property type="evidence" value="ECO:0007669"/>
    <property type="project" value="UniProtKB-SubCell"/>
</dbReference>
<feature type="chain" id="PRO_5039459396" description="Imelysin-like domain-containing protein" evidence="3">
    <location>
        <begin position="27"/>
        <end position="406"/>
    </location>
</feature>
<dbReference type="InterPro" id="IPR018976">
    <property type="entry name" value="Imelysin-like"/>
</dbReference>
<dbReference type="CDD" id="cd14658">
    <property type="entry name" value="Imelysin-like_IrpA"/>
    <property type="match status" value="1"/>
</dbReference>
<dbReference type="EMBL" id="DXFB01000139">
    <property type="protein sequence ID" value="HIX45627.1"/>
    <property type="molecule type" value="Genomic_DNA"/>
</dbReference>
<sequence>MNHTKKFMQSLSAIAMTTILSTCILACSENNNEPSAPTDTKDTALQAAITAYIDNAVIPTYKTMADEAILLSDLCGQARDLFVAGDIDAANNLISSACQHWTASRKAWELSEAWLYGAAADYNIDPHIDSWPLDRTALVALLSNSSMMQNIGEGGAEWVSANLGYGLLGFHAIEYMLYELSSDGLTSNPRNLRHPFDDGTTVTDNHMIYMAAVAEDLRNQCVRLEASWTGMSNITAEKQAILTEAELEPTRNYGEDMKNAGRAGSSYQSLTLAAQQLIQGCIDIVDEVNTQKIGRPNSGTSTEDKSYIESPYALNSVVDFADNIRSVRNAYEGIDNTSSVSDYIATVAPDVDTQVRNLIDECISKIEAIPEPFANHATGNEADAAMESLGNLSNALAKVNTTLLQN</sequence>
<gene>
    <name evidence="5" type="ORF">H9982_05355</name>
</gene>